<gene>
    <name evidence="1" type="ORF">J0J70_00675</name>
</gene>
<dbReference type="InterPro" id="IPR036412">
    <property type="entry name" value="HAD-like_sf"/>
</dbReference>
<dbReference type="NCBIfam" id="TIGR00099">
    <property type="entry name" value="Cof-subfamily"/>
    <property type="match status" value="1"/>
</dbReference>
<dbReference type="NCBIfam" id="TIGR01484">
    <property type="entry name" value="HAD-SF-IIB"/>
    <property type="match status" value="1"/>
</dbReference>
<dbReference type="InterPro" id="IPR023214">
    <property type="entry name" value="HAD_sf"/>
</dbReference>
<accession>A0A9Q9CGK4</accession>
<dbReference type="Proteomes" id="UP001058072">
    <property type="component" value="Chromosome"/>
</dbReference>
<dbReference type="PANTHER" id="PTHR10000:SF25">
    <property type="entry name" value="PHOSPHATASE YKRA-RELATED"/>
    <property type="match status" value="1"/>
</dbReference>
<sequence>MKKSLILFDIDGTLLQSDINQIPVSTIEAIQKLKEAGHELAVATGRALFLVDERIRQLPFSTFVTANGQHITHHGEVVYENAIPTEVVENLIQEANKLEMVIGLLSATRSTVTGMNDDVIESFKRVSMPLPEIIENIHQKEAILQAWYFSDDFKHLPETFKNDLRFVPWLSFGADIVPLNGSKAEGIKQLINHLSEKPEQIIAFGDGHNDIEMLQLADIGVAMGNASDEVKAHADFVTKRIDENGIYYACETLGLF</sequence>
<proteinExistence type="predicted"/>
<organism evidence="1 2">
    <name type="scientific">Turicibacter bilis</name>
    <dbReference type="NCBI Taxonomy" id="2735723"/>
    <lineage>
        <taxon>Bacteria</taxon>
        <taxon>Bacillati</taxon>
        <taxon>Bacillota</taxon>
        <taxon>Erysipelotrichia</taxon>
        <taxon>Erysipelotrichales</taxon>
        <taxon>Turicibacteraceae</taxon>
        <taxon>Turicibacter</taxon>
    </lineage>
</organism>
<dbReference type="AlphaFoldDB" id="A0A9Q9CGK4"/>
<dbReference type="GO" id="GO:0000287">
    <property type="term" value="F:magnesium ion binding"/>
    <property type="evidence" value="ECO:0007669"/>
    <property type="project" value="TreeGrafter"/>
</dbReference>
<dbReference type="SFLD" id="SFLDG01140">
    <property type="entry name" value="C2.B:_Phosphomannomutase_and_P"/>
    <property type="match status" value="1"/>
</dbReference>
<dbReference type="GO" id="GO:0005829">
    <property type="term" value="C:cytosol"/>
    <property type="evidence" value="ECO:0007669"/>
    <property type="project" value="TreeGrafter"/>
</dbReference>
<dbReference type="Gene3D" id="3.30.1240.10">
    <property type="match status" value="1"/>
</dbReference>
<dbReference type="RefSeq" id="WP_055241112.1">
    <property type="nucleotide sequence ID" value="NZ_CP071250.1"/>
</dbReference>
<keyword evidence="1" id="KW-0378">Hydrolase</keyword>
<reference evidence="1" key="1">
    <citation type="submission" date="2021-03" db="EMBL/GenBank/DDBJ databases">
        <title>Comparative Genomics and Metabolomics in the genus Turicibacter.</title>
        <authorList>
            <person name="Maki J."/>
            <person name="Looft T."/>
        </authorList>
    </citation>
    <scope>NUCLEOTIDE SEQUENCE</scope>
    <source>
        <strain evidence="1">ISU324</strain>
    </source>
</reference>
<dbReference type="Gene3D" id="3.40.50.1000">
    <property type="entry name" value="HAD superfamily/HAD-like"/>
    <property type="match status" value="1"/>
</dbReference>
<dbReference type="SUPFAM" id="SSF56784">
    <property type="entry name" value="HAD-like"/>
    <property type="match status" value="1"/>
</dbReference>
<dbReference type="GO" id="GO:0016791">
    <property type="term" value="F:phosphatase activity"/>
    <property type="evidence" value="ECO:0007669"/>
    <property type="project" value="TreeGrafter"/>
</dbReference>
<dbReference type="InterPro" id="IPR000150">
    <property type="entry name" value="Cof"/>
</dbReference>
<dbReference type="PROSITE" id="PS01229">
    <property type="entry name" value="COF_2"/>
    <property type="match status" value="1"/>
</dbReference>
<dbReference type="Pfam" id="PF08282">
    <property type="entry name" value="Hydrolase_3"/>
    <property type="match status" value="1"/>
</dbReference>
<evidence type="ECO:0000313" key="2">
    <source>
        <dbReference type="Proteomes" id="UP001058072"/>
    </source>
</evidence>
<evidence type="ECO:0000313" key="1">
    <source>
        <dbReference type="EMBL" id="UUF08569.1"/>
    </source>
</evidence>
<protein>
    <submittedName>
        <fullName evidence="1">Cof-type HAD-IIB family hydrolase</fullName>
    </submittedName>
</protein>
<dbReference type="SFLD" id="SFLDS00003">
    <property type="entry name" value="Haloacid_Dehalogenase"/>
    <property type="match status" value="1"/>
</dbReference>
<dbReference type="InterPro" id="IPR006379">
    <property type="entry name" value="HAD-SF_hydro_IIB"/>
</dbReference>
<dbReference type="PANTHER" id="PTHR10000">
    <property type="entry name" value="PHOSPHOSERINE PHOSPHATASE"/>
    <property type="match status" value="1"/>
</dbReference>
<dbReference type="EMBL" id="CP071250">
    <property type="protein sequence ID" value="UUF08569.1"/>
    <property type="molecule type" value="Genomic_DNA"/>
</dbReference>
<name>A0A9Q9CGK4_9FIRM</name>
<dbReference type="SFLD" id="SFLDG01144">
    <property type="entry name" value="C2.B.4:_PGP_Like"/>
    <property type="match status" value="1"/>
</dbReference>